<name>A0A0P9CGU1_9BACL</name>
<keyword evidence="2" id="KW-0813">Transport</keyword>
<comment type="caution">
    <text evidence="9">The sequence shown here is derived from an EMBL/GenBank/DDBJ whole genome shotgun (WGS) entry which is preliminary data.</text>
</comment>
<keyword evidence="5 8" id="KW-1133">Transmembrane helix</keyword>
<dbReference type="InterPro" id="IPR003445">
    <property type="entry name" value="Cat_transpt"/>
</dbReference>
<dbReference type="Proteomes" id="UP000050482">
    <property type="component" value="Unassembled WGS sequence"/>
</dbReference>
<dbReference type="GO" id="GO:0005886">
    <property type="term" value="C:plasma membrane"/>
    <property type="evidence" value="ECO:0007669"/>
    <property type="project" value="UniProtKB-SubCell"/>
</dbReference>
<sequence length="437" mass="48056">MKGFRFTPPRIIAISYFGIALIGALLLALPISRHVPVSFTDDFFTSASALYVTGLSTVTTSTTWTTFGDVVIAVLIQVGGAGITFVTTSFYLLMGRKISLGARMVIAEDRNFGVHGVVRLMKAILQFSFAFEGAAALLFTLYFRFVYHYPWDRAVGISIFHSISAFNNAGFDLWGNSLEGFSTDPFVLLLTSILIIFGGLGFIVLAELYNFRRTRTLSLHTRIVLRVTAFLLVAGTLLVLFFESYASMKGLSWPYKILNAWFMSVTTRTAGFDAIPVGHLKEVTWFVFTILMFIGASPGSTGGGIKTTTFYTLIRTALSTARGRSEIVVGERSIPQEQAQRSLVIFLLAMGVVMGCTMIDAALEPRIRLMRIVFEEVSAFGTVGLTTGITSIVNTPVKWVLIFTMYVGRIGILTLLISLVQKGQSKVKRIPERILIG</sequence>
<proteinExistence type="predicted"/>
<evidence type="ECO:0000256" key="7">
    <source>
        <dbReference type="ARBA" id="ARBA00023136"/>
    </source>
</evidence>
<keyword evidence="7 8" id="KW-0472">Membrane</keyword>
<accession>A0A0P9CGU1</accession>
<dbReference type="RefSeq" id="WP_054970606.1">
    <property type="nucleotide sequence ID" value="NZ_LJCO01000079.1"/>
</dbReference>
<evidence type="ECO:0000256" key="8">
    <source>
        <dbReference type="SAM" id="Phobius"/>
    </source>
</evidence>
<evidence type="ECO:0000313" key="10">
    <source>
        <dbReference type="Proteomes" id="UP000050482"/>
    </source>
</evidence>
<dbReference type="AlphaFoldDB" id="A0A0P9CGU1"/>
<dbReference type="PANTHER" id="PTHR32024:SF1">
    <property type="entry name" value="KTR SYSTEM POTASSIUM UPTAKE PROTEIN B"/>
    <property type="match status" value="1"/>
</dbReference>
<keyword evidence="10" id="KW-1185">Reference proteome</keyword>
<dbReference type="GO" id="GO:0030001">
    <property type="term" value="P:metal ion transport"/>
    <property type="evidence" value="ECO:0007669"/>
    <property type="project" value="UniProtKB-ARBA"/>
</dbReference>
<keyword evidence="3" id="KW-1003">Cell membrane</keyword>
<dbReference type="STRING" id="471514.AN477_18200"/>
<evidence type="ECO:0000256" key="2">
    <source>
        <dbReference type="ARBA" id="ARBA00022448"/>
    </source>
</evidence>
<feature type="transmembrane region" description="Helical" evidence="8">
    <location>
        <begin position="223"/>
        <end position="242"/>
    </location>
</feature>
<feature type="transmembrane region" description="Helical" evidence="8">
    <location>
        <begin position="186"/>
        <end position="211"/>
    </location>
</feature>
<evidence type="ECO:0000256" key="1">
    <source>
        <dbReference type="ARBA" id="ARBA00004651"/>
    </source>
</evidence>
<feature type="transmembrane region" description="Helical" evidence="8">
    <location>
        <begin position="123"/>
        <end position="143"/>
    </location>
</feature>
<evidence type="ECO:0000256" key="4">
    <source>
        <dbReference type="ARBA" id="ARBA00022692"/>
    </source>
</evidence>
<protein>
    <recommendedName>
        <fullName evidence="11">ATP synthase subunit J</fullName>
    </recommendedName>
</protein>
<feature type="transmembrane region" description="Helical" evidence="8">
    <location>
        <begin position="70"/>
        <end position="94"/>
    </location>
</feature>
<feature type="transmembrane region" description="Helical" evidence="8">
    <location>
        <begin position="12"/>
        <end position="31"/>
    </location>
</feature>
<feature type="transmembrane region" description="Helical" evidence="8">
    <location>
        <begin position="343"/>
        <end position="363"/>
    </location>
</feature>
<dbReference type="PANTHER" id="PTHR32024">
    <property type="entry name" value="TRK SYSTEM POTASSIUM UPTAKE PROTEIN TRKG-RELATED"/>
    <property type="match status" value="1"/>
</dbReference>
<reference evidence="9 10" key="1">
    <citation type="submission" date="2015-09" db="EMBL/GenBank/DDBJ databases">
        <title>Draft genome sequence of Alicyclobacillus ferrooxydans DSM 22381.</title>
        <authorList>
            <person name="Hemp J."/>
        </authorList>
    </citation>
    <scope>NUCLEOTIDE SEQUENCE [LARGE SCALE GENOMIC DNA]</scope>
    <source>
        <strain evidence="9 10">TC-34</strain>
    </source>
</reference>
<evidence type="ECO:0000256" key="5">
    <source>
        <dbReference type="ARBA" id="ARBA00022989"/>
    </source>
</evidence>
<organism evidence="9 10">
    <name type="scientific">Alicyclobacillus ferrooxydans</name>
    <dbReference type="NCBI Taxonomy" id="471514"/>
    <lineage>
        <taxon>Bacteria</taxon>
        <taxon>Bacillati</taxon>
        <taxon>Bacillota</taxon>
        <taxon>Bacilli</taxon>
        <taxon>Bacillales</taxon>
        <taxon>Alicyclobacillaceae</taxon>
        <taxon>Alicyclobacillus</taxon>
    </lineage>
</organism>
<keyword evidence="4 8" id="KW-0812">Transmembrane</keyword>
<comment type="subcellular location">
    <subcellularLocation>
        <location evidence="1">Cell membrane</location>
        <topology evidence="1">Multi-pass membrane protein</topology>
    </subcellularLocation>
</comment>
<dbReference type="GO" id="GO:0008324">
    <property type="term" value="F:monoatomic cation transmembrane transporter activity"/>
    <property type="evidence" value="ECO:0007669"/>
    <property type="project" value="InterPro"/>
</dbReference>
<evidence type="ECO:0000256" key="6">
    <source>
        <dbReference type="ARBA" id="ARBA00023065"/>
    </source>
</evidence>
<evidence type="ECO:0000256" key="3">
    <source>
        <dbReference type="ARBA" id="ARBA00022475"/>
    </source>
</evidence>
<dbReference type="Pfam" id="PF02386">
    <property type="entry name" value="TrkH"/>
    <property type="match status" value="1"/>
</dbReference>
<feature type="transmembrane region" description="Helical" evidence="8">
    <location>
        <begin position="399"/>
        <end position="420"/>
    </location>
</feature>
<gene>
    <name evidence="9" type="ORF">AN477_18200</name>
</gene>
<dbReference type="PATRIC" id="fig|471514.4.peg.4555"/>
<keyword evidence="6" id="KW-0406">Ion transport</keyword>
<evidence type="ECO:0008006" key="11">
    <source>
        <dbReference type="Google" id="ProtNLM"/>
    </source>
</evidence>
<dbReference type="EMBL" id="LJCO01000079">
    <property type="protein sequence ID" value="KPV42249.1"/>
    <property type="molecule type" value="Genomic_DNA"/>
</dbReference>
<evidence type="ECO:0000313" key="9">
    <source>
        <dbReference type="EMBL" id="KPV42249.1"/>
    </source>
</evidence>